<organism evidence="6 7">
    <name type="scientific">Nitrincola tibetensis</name>
    <dbReference type="NCBI Taxonomy" id="2219697"/>
    <lineage>
        <taxon>Bacteria</taxon>
        <taxon>Pseudomonadati</taxon>
        <taxon>Pseudomonadota</taxon>
        <taxon>Gammaproteobacteria</taxon>
        <taxon>Oceanospirillales</taxon>
        <taxon>Oceanospirillaceae</taxon>
        <taxon>Nitrincola</taxon>
    </lineage>
</organism>
<dbReference type="EMBL" id="QKRX01000014">
    <property type="protein sequence ID" value="RAU16984.1"/>
    <property type="molecule type" value="Genomic_DNA"/>
</dbReference>
<dbReference type="InterPro" id="IPR011051">
    <property type="entry name" value="RmlC_Cupin_sf"/>
</dbReference>
<keyword evidence="6" id="KW-0560">Oxidoreductase</keyword>
<dbReference type="RefSeq" id="WP_112160243.1">
    <property type="nucleotide sequence ID" value="NZ_QKRX01000014.1"/>
</dbReference>
<feature type="domain" description="Pirin C-terminal" evidence="5">
    <location>
        <begin position="179"/>
        <end position="278"/>
    </location>
</feature>
<dbReference type="InterPro" id="IPR003829">
    <property type="entry name" value="Pirin_N_dom"/>
</dbReference>
<keyword evidence="7" id="KW-1185">Reference proteome</keyword>
<evidence type="ECO:0000256" key="1">
    <source>
        <dbReference type="ARBA" id="ARBA00008416"/>
    </source>
</evidence>
<dbReference type="AlphaFoldDB" id="A0A364NIW0"/>
<dbReference type="PANTHER" id="PTHR13903">
    <property type="entry name" value="PIRIN-RELATED"/>
    <property type="match status" value="1"/>
</dbReference>
<dbReference type="GO" id="GO:0051213">
    <property type="term" value="F:dioxygenase activity"/>
    <property type="evidence" value="ECO:0007669"/>
    <property type="project" value="UniProtKB-KW"/>
</dbReference>
<dbReference type="Pfam" id="PF05726">
    <property type="entry name" value="Pirin_C"/>
    <property type="match status" value="1"/>
</dbReference>
<dbReference type="Proteomes" id="UP000250744">
    <property type="component" value="Unassembled WGS sequence"/>
</dbReference>
<evidence type="ECO:0000313" key="6">
    <source>
        <dbReference type="EMBL" id="RAU16984.1"/>
    </source>
</evidence>
<keyword evidence="2" id="KW-0479">Metal-binding</keyword>
<comment type="similarity">
    <text evidence="1 3">Belongs to the pirin family.</text>
</comment>
<dbReference type="PANTHER" id="PTHR13903:SF8">
    <property type="entry name" value="PIRIN"/>
    <property type="match status" value="1"/>
</dbReference>
<dbReference type="InterPro" id="IPR014710">
    <property type="entry name" value="RmlC-like_jellyroll"/>
</dbReference>
<evidence type="ECO:0000259" key="5">
    <source>
        <dbReference type="Pfam" id="PF05726"/>
    </source>
</evidence>
<dbReference type="CDD" id="cd02909">
    <property type="entry name" value="cupin_pirin_N"/>
    <property type="match status" value="1"/>
</dbReference>
<gene>
    <name evidence="6" type="ORF">DN062_15665</name>
</gene>
<dbReference type="OrthoDB" id="9780903at2"/>
<name>A0A364NIW0_9GAMM</name>
<evidence type="ECO:0000256" key="3">
    <source>
        <dbReference type="RuleBase" id="RU003457"/>
    </source>
</evidence>
<comment type="cofactor">
    <cofactor evidence="2">
        <name>Fe cation</name>
        <dbReference type="ChEBI" id="CHEBI:24875"/>
    </cofactor>
    <text evidence="2">Binds 1 Fe cation per subunit.</text>
</comment>
<feature type="binding site" evidence="2">
    <location>
        <position position="59"/>
    </location>
    <ligand>
        <name>Fe cation</name>
        <dbReference type="ChEBI" id="CHEBI:24875"/>
    </ligand>
</feature>
<keyword evidence="2" id="KW-0408">Iron</keyword>
<accession>A0A364NIW0</accession>
<feature type="binding site" evidence="2">
    <location>
        <position position="103"/>
    </location>
    <ligand>
        <name>Fe cation</name>
        <dbReference type="ChEBI" id="CHEBI:24875"/>
    </ligand>
</feature>
<dbReference type="Gene3D" id="2.60.120.10">
    <property type="entry name" value="Jelly Rolls"/>
    <property type="match status" value="2"/>
</dbReference>
<feature type="domain" description="Pirin N-terminal" evidence="4">
    <location>
        <begin position="21"/>
        <end position="121"/>
    </location>
</feature>
<evidence type="ECO:0000259" key="4">
    <source>
        <dbReference type="Pfam" id="PF02678"/>
    </source>
</evidence>
<comment type="caution">
    <text evidence="6">The sequence shown here is derived from an EMBL/GenBank/DDBJ whole genome shotgun (WGS) entry which is preliminary data.</text>
</comment>
<dbReference type="InterPro" id="IPR012093">
    <property type="entry name" value="Pirin"/>
</dbReference>
<dbReference type="CDD" id="cd02247">
    <property type="entry name" value="cupin_pirin_C"/>
    <property type="match status" value="1"/>
</dbReference>
<protein>
    <submittedName>
        <fullName evidence="6">Quercetin 2,3-dioxygenase</fullName>
    </submittedName>
</protein>
<dbReference type="Pfam" id="PF02678">
    <property type="entry name" value="Pirin"/>
    <property type="match status" value="1"/>
</dbReference>
<keyword evidence="6" id="KW-0223">Dioxygenase</keyword>
<proteinExistence type="inferred from homology"/>
<dbReference type="GO" id="GO:0046872">
    <property type="term" value="F:metal ion binding"/>
    <property type="evidence" value="ECO:0007669"/>
    <property type="project" value="UniProtKB-KW"/>
</dbReference>
<dbReference type="SUPFAM" id="SSF51182">
    <property type="entry name" value="RmlC-like cupins"/>
    <property type="match status" value="1"/>
</dbReference>
<dbReference type="InterPro" id="IPR008778">
    <property type="entry name" value="Pirin_C_dom"/>
</dbReference>
<feature type="binding site" evidence="2">
    <location>
        <position position="105"/>
    </location>
    <ligand>
        <name>Fe cation</name>
        <dbReference type="ChEBI" id="CHEBI:24875"/>
    </ligand>
</feature>
<sequence length="281" mass="30937">MQLRSIKKVINAIDSQDGAGVKLKRSLGQRQNMRIDPFLMLDMFSSDNPDDYIAGFPPHPHRGFETVTYMLEGKMLHRDHMGNEGLLCSGGVQWMTAGRGVIHEERPQQDQGLMRGFQLWVNLPAAEKMKPAAYQNIDPEEVTRFSFEEGEASLVAGTLTLNGKHYQGPVTGIVTAPLFVDFTLAANSTLDVPVPAELSGFIYVFEGKAQVADQSLRTHAAYELDSGDSVRIEAGDAGVRLLLIAAKPINEPVVQYGPFVMNTTAEIEQALQDYRDGVLTQ</sequence>
<reference evidence="6 7" key="1">
    <citation type="submission" date="2018-06" db="EMBL/GenBank/DDBJ databases">
        <title>Nitrincola tibetense sp. nov., isolated from Lake XuguoCo on Tibetan Plateau.</title>
        <authorList>
            <person name="Xing P."/>
        </authorList>
    </citation>
    <scope>NUCLEOTIDE SEQUENCE [LARGE SCALE GENOMIC DNA]</scope>
    <source>
        <strain evidence="7">xg18</strain>
    </source>
</reference>
<dbReference type="PIRSF" id="PIRSF006232">
    <property type="entry name" value="Pirin"/>
    <property type="match status" value="1"/>
</dbReference>
<feature type="binding site" evidence="2">
    <location>
        <position position="61"/>
    </location>
    <ligand>
        <name>Fe cation</name>
        <dbReference type="ChEBI" id="CHEBI:24875"/>
    </ligand>
</feature>
<evidence type="ECO:0000313" key="7">
    <source>
        <dbReference type="Proteomes" id="UP000250744"/>
    </source>
</evidence>
<evidence type="ECO:0000256" key="2">
    <source>
        <dbReference type="PIRSR" id="PIRSR006232-1"/>
    </source>
</evidence>